<keyword evidence="2" id="KW-0597">Phosphoprotein</keyword>
<evidence type="ECO:0008006" key="8">
    <source>
        <dbReference type="Google" id="ProtNLM"/>
    </source>
</evidence>
<dbReference type="Pfam" id="PF23562">
    <property type="entry name" value="AMP-binding_C_3"/>
    <property type="match status" value="1"/>
</dbReference>
<reference evidence="6 7" key="1">
    <citation type="submission" date="2017-12" db="EMBL/GenBank/DDBJ databases">
        <title>Comparative genomics of Botrytis spp.</title>
        <authorList>
            <person name="Valero-Jimenez C.A."/>
            <person name="Tapia P."/>
            <person name="Veloso J."/>
            <person name="Silva-Moreno E."/>
            <person name="Staats M."/>
            <person name="Valdes J.H."/>
            <person name="Van Kan J.A.L."/>
        </authorList>
    </citation>
    <scope>NUCLEOTIDE SEQUENCE [LARGE SCALE GENOMIC DNA]</scope>
    <source>
        <strain evidence="6 7">MUCL435</strain>
    </source>
</reference>
<organism evidence="6 7">
    <name type="scientific">Botrytis galanthina</name>
    <dbReference type="NCBI Taxonomy" id="278940"/>
    <lineage>
        <taxon>Eukaryota</taxon>
        <taxon>Fungi</taxon>
        <taxon>Dikarya</taxon>
        <taxon>Ascomycota</taxon>
        <taxon>Pezizomycotina</taxon>
        <taxon>Leotiomycetes</taxon>
        <taxon>Helotiales</taxon>
        <taxon>Sclerotiniaceae</taxon>
        <taxon>Botrytis</taxon>
    </lineage>
</organism>
<dbReference type="Pfam" id="PF00550">
    <property type="entry name" value="PP-binding"/>
    <property type="match status" value="1"/>
</dbReference>
<dbReference type="Pfam" id="PF07993">
    <property type="entry name" value="NAD_binding_4"/>
    <property type="match status" value="1"/>
</dbReference>
<feature type="domain" description="Thioester reductase (TE)" evidence="5">
    <location>
        <begin position="740"/>
        <end position="979"/>
    </location>
</feature>
<dbReference type="Proteomes" id="UP000308671">
    <property type="component" value="Unassembled WGS sequence"/>
</dbReference>
<keyword evidence="1" id="KW-0596">Phosphopantetheine</keyword>
<dbReference type="SUPFAM" id="SSF56801">
    <property type="entry name" value="Acetyl-CoA synthetase-like"/>
    <property type="match status" value="1"/>
</dbReference>
<dbReference type="PANTHER" id="PTHR43439">
    <property type="entry name" value="PHENYLACETATE-COENZYME A LIGASE"/>
    <property type="match status" value="1"/>
</dbReference>
<dbReference type="Gene3D" id="3.40.50.720">
    <property type="entry name" value="NAD(P)-binding Rossmann-like Domain"/>
    <property type="match status" value="1"/>
</dbReference>
<feature type="domain" description="Carrier" evidence="4">
    <location>
        <begin position="619"/>
        <end position="681"/>
    </location>
</feature>
<dbReference type="InterPro" id="IPR009081">
    <property type="entry name" value="PP-bd_ACP"/>
</dbReference>
<dbReference type="OrthoDB" id="429813at2759"/>
<keyword evidence="7" id="KW-1185">Reference proteome</keyword>
<dbReference type="Gene3D" id="3.40.50.12780">
    <property type="entry name" value="N-terminal domain of ligase-like"/>
    <property type="match status" value="1"/>
</dbReference>
<accession>A0A4S8R8E7</accession>
<evidence type="ECO:0000313" key="6">
    <source>
        <dbReference type="EMBL" id="THV53501.1"/>
    </source>
</evidence>
<dbReference type="EMBL" id="PQXL01000049">
    <property type="protein sequence ID" value="THV53501.1"/>
    <property type="molecule type" value="Genomic_DNA"/>
</dbReference>
<evidence type="ECO:0000259" key="4">
    <source>
        <dbReference type="Pfam" id="PF00550"/>
    </source>
</evidence>
<feature type="domain" description="AMP-dependent synthetase/ligase" evidence="3">
    <location>
        <begin position="46"/>
        <end position="259"/>
    </location>
</feature>
<evidence type="ECO:0000259" key="5">
    <source>
        <dbReference type="Pfam" id="PF07993"/>
    </source>
</evidence>
<name>A0A4S8R8E7_9HELO</name>
<dbReference type="InterPro" id="IPR013120">
    <property type="entry name" value="FAR_NAD-bd"/>
</dbReference>
<evidence type="ECO:0000256" key="2">
    <source>
        <dbReference type="ARBA" id="ARBA00022553"/>
    </source>
</evidence>
<dbReference type="InterPro" id="IPR000873">
    <property type="entry name" value="AMP-dep_synth/lig_dom"/>
</dbReference>
<evidence type="ECO:0000256" key="1">
    <source>
        <dbReference type="ARBA" id="ARBA00022450"/>
    </source>
</evidence>
<proteinExistence type="predicted"/>
<dbReference type="InterPro" id="IPR051414">
    <property type="entry name" value="Adenylate-forming_Reductase"/>
</dbReference>
<dbReference type="InterPro" id="IPR036291">
    <property type="entry name" value="NAD(P)-bd_dom_sf"/>
</dbReference>
<dbReference type="PANTHER" id="PTHR43439:SF2">
    <property type="entry name" value="ENZYME, PUTATIVE (JCVI)-RELATED"/>
    <property type="match status" value="1"/>
</dbReference>
<comment type="caution">
    <text evidence="6">The sequence shown here is derived from an EMBL/GenBank/DDBJ whole genome shotgun (WGS) entry which is preliminary data.</text>
</comment>
<evidence type="ECO:0000259" key="3">
    <source>
        <dbReference type="Pfam" id="PF00501"/>
    </source>
</evidence>
<gene>
    <name evidence="6" type="ORF">BGAL_0049g00360</name>
</gene>
<dbReference type="InterPro" id="IPR020845">
    <property type="entry name" value="AMP-binding_CS"/>
</dbReference>
<dbReference type="PROSITE" id="PS00455">
    <property type="entry name" value="AMP_BINDING"/>
    <property type="match status" value="1"/>
</dbReference>
<dbReference type="SUPFAM" id="SSF51735">
    <property type="entry name" value="NAD(P)-binding Rossmann-fold domains"/>
    <property type="match status" value="1"/>
</dbReference>
<protein>
    <recommendedName>
        <fullName evidence="8">Carrier domain-containing protein</fullName>
    </recommendedName>
</protein>
<dbReference type="Pfam" id="PF00501">
    <property type="entry name" value="AMP-binding"/>
    <property type="match status" value="1"/>
</dbReference>
<evidence type="ECO:0000313" key="7">
    <source>
        <dbReference type="Proteomes" id="UP000308671"/>
    </source>
</evidence>
<dbReference type="InterPro" id="IPR042099">
    <property type="entry name" value="ANL_N_sf"/>
</dbReference>
<sequence>MASIIFEESTLASRRQKQLMIHIVDGMAKHRPNSLYAEIPKSLTSYEDGFQKITYASLANVINGLAHWIHQTLGPGENFPTLAYIGINDIRYNALILAAVKTGYKMLLSSPRNSLAAHSNLFKILDCKIMITTNPALPMVPGIVDACGLRMIHIPSLEDLLEKTYDHFPYHKTFAQARAEPLAVLHTSGTTGLPKPIIWTHDFAASWNEWLAMEAPEGYANQSNLWTSTRLFNTLPPFHNAAKLQLSFFLSHESSFTLLTVTLYKENVPEKIQLINGGGLFASFLGALHNQSLVIYPLAGVPPSAQLVVDGLRYTKADCVLLAPPFVEEVGKNPELLNFLAKSVDCLMYAGGDVSQVAGDRISERLKLFMVIGSTESGVIPNIRPARQWPTKDWKYFHFNPHAGIDFRHQSDNQYEAVIIRDPILEKRQPVFSVFPELDEWGTHDLYSPHPSIPDLWAYSGRSDDIIVLLTGEKTNPTTMEQTISHHPEVQAALVAGTARFQTALLIELVPSQNSETLSTVERAHAIERIWPKIEEANQDCPQHAKVAKTHILFTTPEKPMERAGKGTIQRKPTLDLYSGELDKLYADADELSTSAPVDISLPQDGVDLTDSNSIALFIHNIIAQLTGTDNFQDGDDLFAHGMMESLQALRLTRVLKQTFAIPDFDISTVYSNPSVNSLTDATVHLFSSHKTNKSSSEKSRQRKISQVLDEYKLCIDEFKNSACSTPRKVRRSEQRVVALTGSTGSIGCYILQTLLHSESVSHVFCSNRTDLQFLQVGRSKGHGLEAEFPTDRVTFLAADLSKKNLGLDLKIYNELQESVTDIIHNAWTVNFNLPLTAFRPNIEGVINLASFAVSAAQLPSLMFLSSASSIAQFQRLPTTPESIIDDVSASLAMGYAESKYITEHLLDYTAKKYPALLIQIARIGQVAGPVSTRGSWNRQEWLPRLVLTSVQLGIIPESLDATKETEVDWIPLDILASVLVESCLCDSDSSSSSSSVEDAGAKVFHPTNPVLTSWKSLISAIERSQDKSIKPVPFTLWIEQVKREAEKLDDATKLEDQLADIPAVKVMPFYEGLAKGKGAPRLDNDRAMKMSKQLRELVGIKPDWMEEWVKSWLERSIMSVPIEKLHLEKLLDERVFVKWIDQSGTTLTLGSCLYGNKQNPKFFMAAYLDIEGHVHIHFKLQVSIKLAGKRQQMDMLLVVPPDADFGSASTPRPISSIDDLSHDASAIHEAGLSDSQHVFLINFRLTAKGFVIAKKKTAPIIRPSTTTAEKLVHSLESLSNTSIFSVYIRPSTYAEVNLQKLRTHLVNTCTTIDTWKTSTKEMYIQQGAMLVEWNRFLSEDQQHVLPPPYTLESPEVQVPRSPVIFEKEPPPINIIEEAIAETPTRTPVSPNLSPVLHGIFSPSVEDSLNERVSADDIEKDLRCAEEDSRCIEMNFDVDSDEERLANLKSRELSQQFNQDLDVSKILESKFVGWIQAAMRINSNVYAHRRLTTKLSILGNCVRTSNAGVFDATIPWCSALLLYDPFDSDNSPVLWEERNSWLISDMAKLIRWANEVHYGAEMNPLLVTDFVKLGNIARTVALSSGYNKDEYGLQKSACVAHVFMEFIKPATDISGENSKSLSRKSLEAGSNTSKRVKI</sequence>